<evidence type="ECO:0000256" key="7">
    <source>
        <dbReference type="RuleBase" id="RU004326"/>
    </source>
</evidence>
<evidence type="ECO:0000313" key="13">
    <source>
        <dbReference type="Proteomes" id="UP000002186"/>
    </source>
</evidence>
<dbReference type="GO" id="GO:0005829">
    <property type="term" value="C:cytosol"/>
    <property type="evidence" value="ECO:0007669"/>
    <property type="project" value="TreeGrafter"/>
</dbReference>
<dbReference type="eggNOG" id="COG1109">
    <property type="taxonomic scope" value="Bacteria"/>
</dbReference>
<dbReference type="InterPro" id="IPR050060">
    <property type="entry name" value="Phosphoglucosamine_mutase"/>
</dbReference>
<sequence length="517" mass="54125">MNTRLHHLAEAHNARFGTSGVRGLVSDLSDAVCYAYAQAFLRSIATDSARVVVGHDLRPSSPRIAAACIQAIRDAGREAVFVGALPTPALAYYCALQRAPGIVVTGSHIPFDRNGIKFYRADGEIDKADEQAILDAEVPVPDALSPAPLPAVDAAALEAYVARYTDFFGIGALAGMRVALYEHSSVARDVLRTVFERLGAEVLSLGRTDTFVPIDTEAVRAEDIAQARAWAQAHRFDAIVSTDGDADRPLIGDETGTWLRGDVVGILCAQYLHADVVVTPVSSNTAVEKCGAFRQVLRTRIGSPYVIAGMDAQRGAGRVVGYEANGGFLLGSDVEYGEAIGASAAETASVGAGSVGTGGFGSAEVATDGPEATQKCLPAGAARLKALPTRDSLLPMLALLAMARAKGCPVSQLADALPRRFTASDRIQNVPTEFSRALIARLQQTPAEAAALMAPDAGDVIAIDTTDGLRTSFATGEIVHLRPSGNAPELRCYAEAADEPRARALCDACLARIAASA</sequence>
<dbReference type="GO" id="GO:0009252">
    <property type="term" value="P:peptidoglycan biosynthetic process"/>
    <property type="evidence" value="ECO:0007669"/>
    <property type="project" value="TreeGrafter"/>
</dbReference>
<evidence type="ECO:0000256" key="1">
    <source>
        <dbReference type="ARBA" id="ARBA00001946"/>
    </source>
</evidence>
<dbReference type="GO" id="GO:0006048">
    <property type="term" value="P:UDP-N-acetylglucosamine biosynthetic process"/>
    <property type="evidence" value="ECO:0007669"/>
    <property type="project" value="TreeGrafter"/>
</dbReference>
<dbReference type="Pfam" id="PF02879">
    <property type="entry name" value="PGM_PMM_II"/>
    <property type="match status" value="1"/>
</dbReference>
<evidence type="ECO:0000259" key="11">
    <source>
        <dbReference type="Pfam" id="PF02880"/>
    </source>
</evidence>
<dbReference type="InterPro" id="IPR016066">
    <property type="entry name" value="A-D-PHexomutase_CS"/>
</dbReference>
<dbReference type="OrthoDB" id="9803322at2"/>
<dbReference type="SUPFAM" id="SSF55957">
    <property type="entry name" value="Phosphoglucomutase, C-terminal domain"/>
    <property type="match status" value="1"/>
</dbReference>
<accession>C4KCY7</accession>
<gene>
    <name evidence="12" type="ordered locus">Tmz1t_3809</name>
</gene>
<dbReference type="RefSeq" id="WP_012586156.1">
    <property type="nucleotide sequence ID" value="NC_011662.2"/>
</dbReference>
<dbReference type="GO" id="GO:0004615">
    <property type="term" value="F:phosphomannomutase activity"/>
    <property type="evidence" value="ECO:0007669"/>
    <property type="project" value="TreeGrafter"/>
</dbReference>
<name>C4KCY7_THASP</name>
<comment type="cofactor">
    <cofactor evidence="1">
        <name>Mg(2+)</name>
        <dbReference type="ChEBI" id="CHEBI:18420"/>
    </cofactor>
</comment>
<feature type="domain" description="Alpha-D-phosphohexomutase alpha/beta/alpha" evidence="11">
    <location>
        <begin position="261"/>
        <end position="343"/>
    </location>
</feature>
<dbReference type="GO" id="GO:0000287">
    <property type="term" value="F:magnesium ion binding"/>
    <property type="evidence" value="ECO:0007669"/>
    <property type="project" value="InterPro"/>
</dbReference>
<dbReference type="InterPro" id="IPR016055">
    <property type="entry name" value="A-D-PHexomutase_a/b/a-I/II/III"/>
</dbReference>
<dbReference type="AlphaFoldDB" id="C4KCY7"/>
<dbReference type="EMBL" id="CP001281">
    <property type="protein sequence ID" value="ACR02398.1"/>
    <property type="molecule type" value="Genomic_DNA"/>
</dbReference>
<dbReference type="Pfam" id="PF00408">
    <property type="entry name" value="PGM_PMM_IV"/>
    <property type="match status" value="1"/>
</dbReference>
<dbReference type="GO" id="GO:0005975">
    <property type="term" value="P:carbohydrate metabolic process"/>
    <property type="evidence" value="ECO:0007669"/>
    <property type="project" value="InterPro"/>
</dbReference>
<reference evidence="13" key="1">
    <citation type="submission" date="2009-05" db="EMBL/GenBank/DDBJ databases">
        <title>Complete sequence of chromosome of Thauera sp. MZ1T.</title>
        <authorList>
            <consortium name="US DOE Joint Genome Institute"/>
            <person name="Lucas S."/>
            <person name="Copeland A."/>
            <person name="Lapidus A."/>
            <person name="Glavina del Rio T."/>
            <person name="Dalin E."/>
            <person name="Tice H."/>
            <person name="Bruce D."/>
            <person name="Goodwin L."/>
            <person name="Pitluck S."/>
            <person name="Sims D."/>
            <person name="Brettin T."/>
            <person name="Detter J.C."/>
            <person name="Han C."/>
            <person name="Larimer F."/>
            <person name="Land M."/>
            <person name="Hauser L."/>
            <person name="Kyrpides N."/>
            <person name="Mikhailova N."/>
            <person name="Sayler G.S."/>
        </authorList>
    </citation>
    <scope>NUCLEOTIDE SEQUENCE [LARGE SCALE GENOMIC DNA]</scope>
    <source>
        <strain evidence="13">MZ1T</strain>
    </source>
</reference>
<feature type="domain" description="Alpha-D-phosphohexomutase alpha/beta/alpha" evidence="9">
    <location>
        <begin position="15"/>
        <end position="135"/>
    </location>
</feature>
<dbReference type="Pfam" id="PF02878">
    <property type="entry name" value="PGM_PMM_I"/>
    <property type="match status" value="1"/>
</dbReference>
<dbReference type="InterPro" id="IPR005843">
    <property type="entry name" value="A-D-PHexomutase_C"/>
</dbReference>
<dbReference type="STRING" id="85643.Tmz1t_3809"/>
<dbReference type="GO" id="GO:0008966">
    <property type="term" value="F:phosphoglucosamine mutase activity"/>
    <property type="evidence" value="ECO:0007669"/>
    <property type="project" value="TreeGrafter"/>
</dbReference>
<dbReference type="SUPFAM" id="SSF53738">
    <property type="entry name" value="Phosphoglucomutase, first 3 domains"/>
    <property type="match status" value="3"/>
</dbReference>
<dbReference type="Gene3D" id="3.30.310.50">
    <property type="entry name" value="Alpha-D-phosphohexomutase, C-terminal domain"/>
    <property type="match status" value="1"/>
</dbReference>
<feature type="domain" description="Alpha-D-phosphohexomutase alpha/beta/alpha" evidence="10">
    <location>
        <begin position="159"/>
        <end position="256"/>
    </location>
</feature>
<dbReference type="InterPro" id="IPR036900">
    <property type="entry name" value="A-D-PHexomutase_C_sf"/>
</dbReference>
<evidence type="ECO:0000259" key="9">
    <source>
        <dbReference type="Pfam" id="PF02878"/>
    </source>
</evidence>
<evidence type="ECO:0000256" key="6">
    <source>
        <dbReference type="ARBA" id="ARBA00023235"/>
    </source>
</evidence>
<keyword evidence="5 7" id="KW-0460">Magnesium</keyword>
<keyword evidence="3" id="KW-0597">Phosphoprotein</keyword>
<dbReference type="PANTHER" id="PTHR42946:SF1">
    <property type="entry name" value="PHOSPHOGLUCOMUTASE (ALPHA-D-GLUCOSE-1,6-BISPHOSPHATE-DEPENDENT)"/>
    <property type="match status" value="1"/>
</dbReference>
<evidence type="ECO:0000313" key="12">
    <source>
        <dbReference type="EMBL" id="ACR02398.1"/>
    </source>
</evidence>
<dbReference type="InterPro" id="IPR005844">
    <property type="entry name" value="A-D-PHexomutase_a/b/a-I"/>
</dbReference>
<reference evidence="12 13" key="2">
    <citation type="journal article" date="2012" name="Stand. Genomic Sci.">
        <title>Complete genome sequence of Thauera aminoaromatica strain MZ1T.</title>
        <authorList>
            <person name="Jiang K."/>
            <person name="Sanseverino J."/>
            <person name="Chauhan A."/>
            <person name="Lucas S."/>
            <person name="Copeland A."/>
            <person name="Lapidus A."/>
            <person name="Del Rio T.G."/>
            <person name="Dalin E."/>
            <person name="Tice H."/>
            <person name="Bruce D."/>
            <person name="Goodwin L."/>
            <person name="Pitluck S."/>
            <person name="Sims D."/>
            <person name="Brettin T."/>
            <person name="Detter J.C."/>
            <person name="Han C."/>
            <person name="Chang Y.J."/>
            <person name="Larimer F."/>
            <person name="Land M."/>
            <person name="Hauser L."/>
            <person name="Kyrpides N.C."/>
            <person name="Mikhailova N."/>
            <person name="Moser S."/>
            <person name="Jegier P."/>
            <person name="Close D."/>
            <person name="Debruyn J.M."/>
            <person name="Wang Y."/>
            <person name="Layton A.C."/>
            <person name="Allen M.S."/>
            <person name="Sayler G.S."/>
        </authorList>
    </citation>
    <scope>NUCLEOTIDE SEQUENCE [LARGE SCALE GENOMIC DNA]</scope>
    <source>
        <strain evidence="12 13">MZ1T</strain>
    </source>
</reference>
<evidence type="ECO:0000256" key="3">
    <source>
        <dbReference type="ARBA" id="ARBA00022553"/>
    </source>
</evidence>
<comment type="similarity">
    <text evidence="2 7">Belongs to the phosphohexose mutase family.</text>
</comment>
<dbReference type="InterPro" id="IPR005846">
    <property type="entry name" value="A-D-PHexomutase_a/b/a-III"/>
</dbReference>
<dbReference type="Pfam" id="PF02880">
    <property type="entry name" value="PGM_PMM_III"/>
    <property type="match status" value="1"/>
</dbReference>
<keyword evidence="6" id="KW-0413">Isomerase</keyword>
<dbReference type="InterPro" id="IPR005845">
    <property type="entry name" value="A-D-PHexomutase_a/b/a-II"/>
</dbReference>
<dbReference type="Proteomes" id="UP000002186">
    <property type="component" value="Chromosome"/>
</dbReference>
<evidence type="ECO:0000256" key="5">
    <source>
        <dbReference type="ARBA" id="ARBA00022842"/>
    </source>
</evidence>
<proteinExistence type="inferred from homology"/>
<evidence type="ECO:0000256" key="2">
    <source>
        <dbReference type="ARBA" id="ARBA00010231"/>
    </source>
</evidence>
<protein>
    <submittedName>
        <fullName evidence="12">Phosphoglucomutase/phosphomannomutase alpha/beta/alpha domain I</fullName>
    </submittedName>
</protein>
<evidence type="ECO:0000259" key="10">
    <source>
        <dbReference type="Pfam" id="PF02879"/>
    </source>
</evidence>
<dbReference type="KEGG" id="tmz:Tmz1t_3809"/>
<keyword evidence="4 7" id="KW-0479">Metal-binding</keyword>
<dbReference type="PROSITE" id="PS00710">
    <property type="entry name" value="PGM_PMM"/>
    <property type="match status" value="1"/>
</dbReference>
<evidence type="ECO:0000256" key="4">
    <source>
        <dbReference type="ARBA" id="ARBA00022723"/>
    </source>
</evidence>
<dbReference type="CDD" id="cd03088">
    <property type="entry name" value="ManB"/>
    <property type="match status" value="1"/>
</dbReference>
<keyword evidence="13" id="KW-1185">Reference proteome</keyword>
<dbReference type="PANTHER" id="PTHR42946">
    <property type="entry name" value="PHOSPHOHEXOSE MUTASE"/>
    <property type="match status" value="1"/>
</dbReference>
<dbReference type="Gene3D" id="3.40.120.10">
    <property type="entry name" value="Alpha-D-Glucose-1,6-Bisphosphate, subunit A, domain 3"/>
    <property type="match status" value="4"/>
</dbReference>
<organism evidence="12 13">
    <name type="scientific">Thauera aminoaromatica</name>
    <dbReference type="NCBI Taxonomy" id="164330"/>
    <lineage>
        <taxon>Bacteria</taxon>
        <taxon>Pseudomonadati</taxon>
        <taxon>Pseudomonadota</taxon>
        <taxon>Betaproteobacteria</taxon>
        <taxon>Rhodocyclales</taxon>
        <taxon>Zoogloeaceae</taxon>
        <taxon>Thauera</taxon>
    </lineage>
</organism>
<dbReference type="HOGENOM" id="CLU_045514_1_0_4"/>
<feature type="domain" description="Alpha-D-phosphohexomutase C-terminal" evidence="8">
    <location>
        <begin position="446"/>
        <end position="508"/>
    </location>
</feature>
<evidence type="ECO:0000259" key="8">
    <source>
        <dbReference type="Pfam" id="PF00408"/>
    </source>
</evidence>